<feature type="region of interest" description="Disordered" evidence="1">
    <location>
        <begin position="113"/>
        <end position="206"/>
    </location>
</feature>
<feature type="region of interest" description="Disordered" evidence="1">
    <location>
        <begin position="1"/>
        <end position="79"/>
    </location>
</feature>
<name>A0AAV7XCK6_9NEOP</name>
<evidence type="ECO:0000256" key="1">
    <source>
        <dbReference type="SAM" id="MobiDB-lite"/>
    </source>
</evidence>
<feature type="compositionally biased region" description="Basic residues" evidence="1">
    <location>
        <begin position="332"/>
        <end position="342"/>
    </location>
</feature>
<comment type="caution">
    <text evidence="2">The sequence shown here is derived from an EMBL/GenBank/DDBJ whole genome shotgun (WGS) entry which is preliminary data.</text>
</comment>
<protein>
    <submittedName>
        <fullName evidence="2">Uncharacterized protein</fullName>
    </submittedName>
</protein>
<feature type="region of interest" description="Disordered" evidence="1">
    <location>
        <begin position="235"/>
        <end position="287"/>
    </location>
</feature>
<feature type="compositionally biased region" description="Low complexity" evidence="1">
    <location>
        <begin position="193"/>
        <end position="202"/>
    </location>
</feature>
<accession>A0AAV7XCK6</accession>
<reference evidence="2" key="1">
    <citation type="submission" date="2022-12" db="EMBL/GenBank/DDBJ databases">
        <title>Chromosome-level genome assembly of the bean flower thrips Megalurothrips usitatus.</title>
        <authorList>
            <person name="Ma L."/>
            <person name="Liu Q."/>
            <person name="Li H."/>
            <person name="Cai W."/>
        </authorList>
    </citation>
    <scope>NUCLEOTIDE SEQUENCE</scope>
    <source>
        <strain evidence="2">Cailab_2022a</strain>
    </source>
</reference>
<feature type="compositionally biased region" description="Polar residues" evidence="1">
    <location>
        <begin position="114"/>
        <end position="127"/>
    </location>
</feature>
<proteinExistence type="predicted"/>
<evidence type="ECO:0000313" key="2">
    <source>
        <dbReference type="EMBL" id="KAJ1522422.1"/>
    </source>
</evidence>
<organism evidence="2 3">
    <name type="scientific">Megalurothrips usitatus</name>
    <name type="common">bean blossom thrips</name>
    <dbReference type="NCBI Taxonomy" id="439358"/>
    <lineage>
        <taxon>Eukaryota</taxon>
        <taxon>Metazoa</taxon>
        <taxon>Ecdysozoa</taxon>
        <taxon>Arthropoda</taxon>
        <taxon>Hexapoda</taxon>
        <taxon>Insecta</taxon>
        <taxon>Pterygota</taxon>
        <taxon>Neoptera</taxon>
        <taxon>Paraneoptera</taxon>
        <taxon>Thysanoptera</taxon>
        <taxon>Terebrantia</taxon>
        <taxon>Thripoidea</taxon>
        <taxon>Thripidae</taxon>
        <taxon>Megalurothrips</taxon>
    </lineage>
</organism>
<keyword evidence="3" id="KW-1185">Reference proteome</keyword>
<feature type="compositionally biased region" description="Gly residues" evidence="1">
    <location>
        <begin position="164"/>
        <end position="176"/>
    </location>
</feature>
<dbReference type="AlphaFoldDB" id="A0AAV7XCK6"/>
<evidence type="ECO:0000313" key="3">
    <source>
        <dbReference type="Proteomes" id="UP001075354"/>
    </source>
</evidence>
<feature type="region of interest" description="Disordered" evidence="1">
    <location>
        <begin position="315"/>
        <end position="367"/>
    </location>
</feature>
<sequence length="367" mass="38860">MTSVRASPAGTPYPNQSQSPDWSAHHPAPRVSSLAGEDRRNQASNKYAEARSAAGRVNASAASATSTPVAARSRTSSVDSLITATSTEELHDSGESVVTTRLQIPVNKVADTIQRYQAHTQAHSQGQDPAERSERSPSVSPNPGNVLRKSESWHQLAAQQQGLSGAGSGAGLGGRTGRPQSMHGGQDLPPAAPARSPALPKAKSSHNLAFPKQFEAAIKPDALQVKQKTVEQYFRKTDGGSGGDARTSVKHQHQHQQQQYSKKSVQSALTVNTKRHSQTSSSHEPLTPMEVLLVDDNLDNVDEAFESLFAASVGSDGRTLTRQTSAEGKANYKQRRMSHTKSKLGGYSASVSRTSGAQGGGAVKSSK</sequence>
<gene>
    <name evidence="2" type="ORF">ONE63_002708</name>
</gene>
<feature type="compositionally biased region" description="Low complexity" evidence="1">
    <location>
        <begin position="50"/>
        <end position="77"/>
    </location>
</feature>
<feature type="compositionally biased region" description="Gly residues" evidence="1">
    <location>
        <begin position="357"/>
        <end position="367"/>
    </location>
</feature>
<dbReference type="Proteomes" id="UP001075354">
    <property type="component" value="Chromosome 12"/>
</dbReference>
<feature type="compositionally biased region" description="Low complexity" evidence="1">
    <location>
        <begin position="255"/>
        <end position="267"/>
    </location>
</feature>
<dbReference type="EMBL" id="JAPTSV010000012">
    <property type="protein sequence ID" value="KAJ1522422.1"/>
    <property type="molecule type" value="Genomic_DNA"/>
</dbReference>
<feature type="compositionally biased region" description="Polar residues" evidence="1">
    <location>
        <begin position="268"/>
        <end position="284"/>
    </location>
</feature>